<gene>
    <name evidence="1" type="ORF">PhaeoP13_01714</name>
</gene>
<dbReference type="RefSeq" id="WP_254683440.1">
    <property type="nucleotide sequence ID" value="NZ_CP010767.1"/>
</dbReference>
<organism evidence="1 2">
    <name type="scientific">Phaeobacter piscinae</name>
    <dbReference type="NCBI Taxonomy" id="1580596"/>
    <lineage>
        <taxon>Bacteria</taxon>
        <taxon>Pseudomonadati</taxon>
        <taxon>Pseudomonadota</taxon>
        <taxon>Alphaproteobacteria</taxon>
        <taxon>Rhodobacterales</taxon>
        <taxon>Roseobacteraceae</taxon>
        <taxon>Phaeobacter</taxon>
    </lineage>
</organism>
<dbReference type="AlphaFoldDB" id="A0AAN1LAK9"/>
<protein>
    <submittedName>
        <fullName evidence="1">Uncharacterized protein</fullName>
    </submittedName>
</protein>
<dbReference type="EMBL" id="CP010767">
    <property type="protein sequence ID" value="ATG43651.1"/>
    <property type="molecule type" value="Genomic_DNA"/>
</dbReference>
<proteinExistence type="predicted"/>
<accession>A0AAN1LAK9</accession>
<name>A0AAN1LAK9_9RHOB</name>
<evidence type="ECO:0000313" key="2">
    <source>
        <dbReference type="Proteomes" id="UP000218606"/>
    </source>
</evidence>
<evidence type="ECO:0000313" key="1">
    <source>
        <dbReference type="EMBL" id="ATG43651.1"/>
    </source>
</evidence>
<reference evidence="1 2" key="1">
    <citation type="journal article" date="2017" name="Front. Microbiol.">
        <title>Phaeobacter piscinae sp. nov., a species of the Roseobacter group and potential aquaculture probiont.</title>
        <authorList>
            <person name="Sonnenschein E.C."/>
            <person name="Phippen C.B.W."/>
            <person name="Nielsen K.F."/>
            <person name="Mateiu R.V."/>
            <person name="Melchiorsen J."/>
            <person name="Gram L."/>
            <person name="Overmann J."/>
            <person name="Freese H.M."/>
        </authorList>
    </citation>
    <scope>NUCLEOTIDE SEQUENCE [LARGE SCALE GENOMIC DNA]</scope>
    <source>
        <strain evidence="1 2">P13</strain>
    </source>
</reference>
<dbReference type="Proteomes" id="UP000218606">
    <property type="component" value="Chromosome"/>
</dbReference>
<sequence length="147" mass="15979">MMLKAIGLLRSVVFLGWLCAALATTSVVTAVWAFQLSSAVSAMAAKVATMADTHRKQLTKEVTRTKAKARLRRAVVAVPIAGIAATAYFEEQDFQEWLIENPDGTRREYACSIATLSAEVVDEVLQELPKTLRPAPETVLSIVPECS</sequence>